<dbReference type="GO" id="GO:0003677">
    <property type="term" value="F:DNA binding"/>
    <property type="evidence" value="ECO:0007669"/>
    <property type="project" value="UniProtKB-KW"/>
</dbReference>
<dbReference type="GO" id="GO:0003700">
    <property type="term" value="F:DNA-binding transcription factor activity"/>
    <property type="evidence" value="ECO:0007669"/>
    <property type="project" value="TreeGrafter"/>
</dbReference>
<evidence type="ECO:0000313" key="3">
    <source>
        <dbReference type="EMBL" id="MRS61821.1"/>
    </source>
</evidence>
<keyword evidence="4" id="KW-1185">Reference proteome</keyword>
<dbReference type="OrthoDB" id="2627663at2"/>
<evidence type="ECO:0000256" key="1">
    <source>
        <dbReference type="ARBA" id="ARBA00023125"/>
    </source>
</evidence>
<dbReference type="RefSeq" id="WP_154175213.1">
    <property type="nucleotide sequence ID" value="NZ_WJXZ01000006.1"/>
</dbReference>
<gene>
    <name evidence="3" type="ORF">GJJ30_11025</name>
</gene>
<comment type="caution">
    <text evidence="3">The sequence shown here is derived from an EMBL/GenBank/DDBJ whole genome shotgun (WGS) entry which is preliminary data.</text>
</comment>
<dbReference type="SMART" id="SM00530">
    <property type="entry name" value="HTH_XRE"/>
    <property type="match status" value="1"/>
</dbReference>
<feature type="domain" description="HTH cro/C1-type" evidence="2">
    <location>
        <begin position="15"/>
        <end position="69"/>
    </location>
</feature>
<dbReference type="PANTHER" id="PTHR46797:SF1">
    <property type="entry name" value="METHYLPHOSPHONATE SYNTHASE"/>
    <property type="match status" value="1"/>
</dbReference>
<reference evidence="3 4" key="1">
    <citation type="journal article" date="2018" name="Antonie Van Leeuwenhoek">
        <title>Larkinella terrae sp. nov., isolated from soil on Jeju Island, South Korea.</title>
        <authorList>
            <person name="Ten L.N."/>
            <person name="Jeon J."/>
            <person name="Park S.J."/>
            <person name="Park S."/>
            <person name="Lee S.Y."/>
            <person name="Kim M.K."/>
            <person name="Jung H.Y."/>
        </authorList>
    </citation>
    <scope>NUCLEOTIDE SEQUENCE [LARGE SCALE GENOMIC DNA]</scope>
    <source>
        <strain evidence="3 4">KCTC 52001</strain>
    </source>
</reference>
<accession>A0A7K0EJX2</accession>
<proteinExistence type="predicted"/>
<dbReference type="EMBL" id="WJXZ01000006">
    <property type="protein sequence ID" value="MRS61821.1"/>
    <property type="molecule type" value="Genomic_DNA"/>
</dbReference>
<dbReference type="Gene3D" id="1.10.260.40">
    <property type="entry name" value="lambda repressor-like DNA-binding domains"/>
    <property type="match status" value="1"/>
</dbReference>
<dbReference type="InterPro" id="IPR010982">
    <property type="entry name" value="Lambda_DNA-bd_dom_sf"/>
</dbReference>
<dbReference type="InterPro" id="IPR050807">
    <property type="entry name" value="TransReg_Diox_bact_type"/>
</dbReference>
<dbReference type="CDD" id="cd00093">
    <property type="entry name" value="HTH_XRE"/>
    <property type="match status" value="1"/>
</dbReference>
<protein>
    <submittedName>
        <fullName evidence="3">Helix-turn-helix domain-containing protein</fullName>
    </submittedName>
</protein>
<dbReference type="GO" id="GO:0005829">
    <property type="term" value="C:cytosol"/>
    <property type="evidence" value="ECO:0007669"/>
    <property type="project" value="TreeGrafter"/>
</dbReference>
<sequence>MEQKMELNVEIGKRVRQARKDAGVNQTRFAMVLGLSRGSLSNIESGRQALQYEHLYKIAEVLGVNVYDLLPPLNSDSSVDIFKPIEQLPRPTKEKPIKCPVCRSKDVALIELREGNGVLGPGFSSWVTDSYYSCHSCGVRFDKIPKP</sequence>
<dbReference type="PROSITE" id="PS50943">
    <property type="entry name" value="HTH_CROC1"/>
    <property type="match status" value="1"/>
</dbReference>
<organism evidence="3 4">
    <name type="scientific">Larkinella terrae</name>
    <dbReference type="NCBI Taxonomy" id="2025311"/>
    <lineage>
        <taxon>Bacteria</taxon>
        <taxon>Pseudomonadati</taxon>
        <taxon>Bacteroidota</taxon>
        <taxon>Cytophagia</taxon>
        <taxon>Cytophagales</taxon>
        <taxon>Spirosomataceae</taxon>
        <taxon>Larkinella</taxon>
    </lineage>
</organism>
<evidence type="ECO:0000259" key="2">
    <source>
        <dbReference type="PROSITE" id="PS50943"/>
    </source>
</evidence>
<dbReference type="SUPFAM" id="SSF47413">
    <property type="entry name" value="lambda repressor-like DNA-binding domains"/>
    <property type="match status" value="1"/>
</dbReference>
<name>A0A7K0EJX2_9BACT</name>
<dbReference type="InterPro" id="IPR001387">
    <property type="entry name" value="Cro/C1-type_HTH"/>
</dbReference>
<keyword evidence="1" id="KW-0238">DNA-binding</keyword>
<dbReference type="Proteomes" id="UP000441754">
    <property type="component" value="Unassembled WGS sequence"/>
</dbReference>
<dbReference type="PANTHER" id="PTHR46797">
    <property type="entry name" value="HTH-TYPE TRANSCRIPTIONAL REGULATOR"/>
    <property type="match status" value="1"/>
</dbReference>
<evidence type="ECO:0000313" key="4">
    <source>
        <dbReference type="Proteomes" id="UP000441754"/>
    </source>
</evidence>
<dbReference type="Pfam" id="PF01381">
    <property type="entry name" value="HTH_3"/>
    <property type="match status" value="1"/>
</dbReference>
<dbReference type="AlphaFoldDB" id="A0A7K0EJX2"/>